<evidence type="ECO:0000256" key="2">
    <source>
        <dbReference type="ARBA" id="ARBA00022448"/>
    </source>
</evidence>
<evidence type="ECO:0000313" key="9">
    <source>
        <dbReference type="Proteomes" id="UP001530315"/>
    </source>
</evidence>
<reference evidence="8 9" key="1">
    <citation type="submission" date="2024-10" db="EMBL/GenBank/DDBJ databases">
        <title>Updated reference genomes for cyclostephanoid diatoms.</title>
        <authorList>
            <person name="Roberts W.R."/>
            <person name="Alverson A.J."/>
        </authorList>
    </citation>
    <scope>NUCLEOTIDE SEQUENCE [LARGE SCALE GENOMIC DNA]</scope>
    <source>
        <strain evidence="8 9">AJA276-08</strain>
    </source>
</reference>
<dbReference type="AlphaFoldDB" id="A0ABD3PPG8"/>
<dbReference type="Pfam" id="PF04193">
    <property type="entry name" value="PQ-loop"/>
    <property type="match status" value="2"/>
</dbReference>
<comment type="subcellular location">
    <subcellularLocation>
        <location evidence="1">Endomembrane system</location>
        <topology evidence="1">Multi-pass membrane protein</topology>
    </subcellularLocation>
</comment>
<evidence type="ECO:0000256" key="5">
    <source>
        <dbReference type="ARBA" id="ARBA00022989"/>
    </source>
</evidence>
<feature type="transmembrane region" description="Helical" evidence="7">
    <location>
        <begin position="76"/>
        <end position="94"/>
    </location>
</feature>
<dbReference type="GO" id="GO:0015179">
    <property type="term" value="F:L-amino acid transmembrane transporter activity"/>
    <property type="evidence" value="ECO:0007669"/>
    <property type="project" value="UniProtKB-ARBA"/>
</dbReference>
<feature type="transmembrane region" description="Helical" evidence="7">
    <location>
        <begin position="211"/>
        <end position="231"/>
    </location>
</feature>
<keyword evidence="9" id="KW-1185">Reference proteome</keyword>
<dbReference type="SMART" id="SM00679">
    <property type="entry name" value="CTNS"/>
    <property type="match status" value="2"/>
</dbReference>
<dbReference type="Proteomes" id="UP001530315">
    <property type="component" value="Unassembled WGS sequence"/>
</dbReference>
<dbReference type="EMBL" id="JALLAZ020000740">
    <property type="protein sequence ID" value="KAL3788145.1"/>
    <property type="molecule type" value="Genomic_DNA"/>
</dbReference>
<proteinExistence type="predicted"/>
<comment type="caution">
    <text evidence="8">The sequence shown here is derived from an EMBL/GenBank/DDBJ whole genome shotgun (WGS) entry which is preliminary data.</text>
</comment>
<feature type="transmembrane region" description="Helical" evidence="7">
    <location>
        <begin position="184"/>
        <end position="205"/>
    </location>
</feature>
<evidence type="ECO:0000256" key="6">
    <source>
        <dbReference type="ARBA" id="ARBA00023136"/>
    </source>
</evidence>
<evidence type="ECO:0008006" key="10">
    <source>
        <dbReference type="Google" id="ProtNLM"/>
    </source>
</evidence>
<evidence type="ECO:0000256" key="7">
    <source>
        <dbReference type="SAM" id="Phobius"/>
    </source>
</evidence>
<keyword evidence="3 7" id="KW-0812">Transmembrane</keyword>
<dbReference type="InterPro" id="IPR005282">
    <property type="entry name" value="LC_transporter"/>
</dbReference>
<name>A0ABD3PPG8_9STRA</name>
<evidence type="ECO:0000256" key="4">
    <source>
        <dbReference type="ARBA" id="ARBA00022737"/>
    </source>
</evidence>
<gene>
    <name evidence="8" type="ORF">ACHAW5_006593</name>
</gene>
<dbReference type="PANTHER" id="PTHR13131">
    <property type="entry name" value="CYSTINOSIN"/>
    <property type="match status" value="1"/>
</dbReference>
<evidence type="ECO:0000256" key="3">
    <source>
        <dbReference type="ARBA" id="ARBA00022692"/>
    </source>
</evidence>
<feature type="transmembrane region" description="Helical" evidence="7">
    <location>
        <begin position="37"/>
        <end position="56"/>
    </location>
</feature>
<protein>
    <recommendedName>
        <fullName evidence="10">Cystinosin</fullName>
    </recommendedName>
</protein>
<keyword evidence="2" id="KW-0813">Transport</keyword>
<keyword evidence="6 7" id="KW-0472">Membrane</keyword>
<dbReference type="PANTHER" id="PTHR13131:SF5">
    <property type="entry name" value="CYSTINOSIN"/>
    <property type="match status" value="1"/>
</dbReference>
<feature type="transmembrane region" description="Helical" evidence="7">
    <location>
        <begin position="311"/>
        <end position="339"/>
    </location>
</feature>
<evidence type="ECO:0000256" key="1">
    <source>
        <dbReference type="ARBA" id="ARBA00004127"/>
    </source>
</evidence>
<accession>A0ABD3PPG8</accession>
<dbReference type="GO" id="GO:0012505">
    <property type="term" value="C:endomembrane system"/>
    <property type="evidence" value="ECO:0007669"/>
    <property type="project" value="UniProtKB-SubCell"/>
</dbReference>
<feature type="transmembrane region" description="Helical" evidence="7">
    <location>
        <begin position="106"/>
        <end position="126"/>
    </location>
</feature>
<feature type="transmembrane region" description="Helical" evidence="7">
    <location>
        <begin position="152"/>
        <end position="172"/>
    </location>
</feature>
<keyword evidence="4" id="KW-0677">Repeat</keyword>
<dbReference type="Gene3D" id="1.20.1280.290">
    <property type="match status" value="1"/>
</dbReference>
<dbReference type="InterPro" id="IPR006603">
    <property type="entry name" value="PQ-loop_rpt"/>
</dbReference>
<keyword evidence="5 7" id="KW-1133">Transmembrane helix</keyword>
<organism evidence="8 9">
    <name type="scientific">Stephanodiscus triporus</name>
    <dbReference type="NCBI Taxonomy" id="2934178"/>
    <lineage>
        <taxon>Eukaryota</taxon>
        <taxon>Sar</taxon>
        <taxon>Stramenopiles</taxon>
        <taxon>Ochrophyta</taxon>
        <taxon>Bacillariophyta</taxon>
        <taxon>Coscinodiscophyceae</taxon>
        <taxon>Thalassiosirophycidae</taxon>
        <taxon>Stephanodiscales</taxon>
        <taxon>Stephanodiscaceae</taxon>
        <taxon>Stephanodiscus</taxon>
    </lineage>
</organism>
<sequence>MCVVVGDDITDAHPRQSLLLDYDTTATRAKNLGRSNFLTWTSSCLLLGGIILGMALPTNPKIPSHAWRISSNVVGYTYFLAWSSSFYPQIILNYQRKKTGGLSVDFCVLNVFGYVCYTAYTANFYWNENVIAAYKDRTSRGDGEITVQGNDVAFAIHALVMASLTLFQVGVYDTFSARPPSNRTYVILFSAVMFCLLYILVTWMHEGRFDSLGFLYVLGTIKVGVTIGKYVPQALLNKSRKSTVGWNVNNVLLDLTGGVLSLLQLVGDCAAMNDWAGITGNPAKIALSLVTICFDASSRHIEMFFILHHPFIFACGPFLPFHCACVVVLQLIFIAQHYILYPDIEGSNSYSPLPSVESMDTRDCLSTM</sequence>
<dbReference type="GO" id="GO:0015811">
    <property type="term" value="P:L-cystine transport"/>
    <property type="evidence" value="ECO:0007669"/>
    <property type="project" value="UniProtKB-ARBA"/>
</dbReference>
<evidence type="ECO:0000313" key="8">
    <source>
        <dbReference type="EMBL" id="KAL3788145.1"/>
    </source>
</evidence>